<name>A0A1H9KXY9_9BACT</name>
<accession>A0A1H9KXY9</accession>
<evidence type="ECO:0000256" key="1">
    <source>
        <dbReference type="SAM" id="SignalP"/>
    </source>
</evidence>
<feature type="signal peptide" evidence="1">
    <location>
        <begin position="1"/>
        <end position="19"/>
    </location>
</feature>
<gene>
    <name evidence="2" type="ORF">SAMN05444359_12243</name>
</gene>
<proteinExistence type="predicted"/>
<dbReference type="EMBL" id="FOFB01000022">
    <property type="protein sequence ID" value="SER04074.1"/>
    <property type="molecule type" value="Genomic_DNA"/>
</dbReference>
<dbReference type="STRING" id="478744.SAMN05444359_12243"/>
<dbReference type="Proteomes" id="UP000199021">
    <property type="component" value="Unassembled WGS sequence"/>
</dbReference>
<feature type="chain" id="PRO_5011531580" evidence="1">
    <location>
        <begin position="20"/>
        <end position="179"/>
    </location>
</feature>
<sequence>MKRLLFSTLVCTILFGGLAAQSVPLRLEAKAGESLTYELDLNQGAPMADLSWAWNSQNACFVEPRKAWFTGKHLLLTTEIPKYSTMVIRLVPKDKKQNMSLYAYSGGHGALPPELNGCVSCEADFKQERPSINRPRPDHTRSVELRAVTRPYPVTIGVAGAEGLASGEFYLEVTVTKNR</sequence>
<evidence type="ECO:0000313" key="3">
    <source>
        <dbReference type="Proteomes" id="UP000199021"/>
    </source>
</evidence>
<evidence type="ECO:0000313" key="2">
    <source>
        <dbReference type="EMBL" id="SER04074.1"/>
    </source>
</evidence>
<dbReference type="RefSeq" id="WP_090171191.1">
    <property type="nucleotide sequence ID" value="NZ_FOFB01000022.1"/>
</dbReference>
<reference evidence="3" key="1">
    <citation type="submission" date="2016-10" db="EMBL/GenBank/DDBJ databases">
        <authorList>
            <person name="Varghese N."/>
            <person name="Submissions S."/>
        </authorList>
    </citation>
    <scope>NUCLEOTIDE SEQUENCE [LARGE SCALE GENOMIC DNA]</scope>
    <source>
        <strain evidence="3">DSM 24740</strain>
    </source>
</reference>
<protein>
    <submittedName>
        <fullName evidence="2">Uncharacterized protein</fullName>
    </submittedName>
</protein>
<organism evidence="2 3">
    <name type="scientific">Neolewinella agarilytica</name>
    <dbReference type="NCBI Taxonomy" id="478744"/>
    <lineage>
        <taxon>Bacteria</taxon>
        <taxon>Pseudomonadati</taxon>
        <taxon>Bacteroidota</taxon>
        <taxon>Saprospiria</taxon>
        <taxon>Saprospirales</taxon>
        <taxon>Lewinellaceae</taxon>
        <taxon>Neolewinella</taxon>
    </lineage>
</organism>
<dbReference type="InParanoid" id="A0A1H9KXY9"/>
<dbReference type="AlphaFoldDB" id="A0A1H9KXY9"/>
<keyword evidence="1" id="KW-0732">Signal</keyword>
<keyword evidence="3" id="KW-1185">Reference proteome</keyword>
<dbReference type="OrthoDB" id="1430009at2"/>